<feature type="compositionally biased region" description="Low complexity" evidence="2">
    <location>
        <begin position="1960"/>
        <end position="1975"/>
    </location>
</feature>
<feature type="compositionally biased region" description="Basic and acidic residues" evidence="2">
    <location>
        <begin position="934"/>
        <end position="945"/>
    </location>
</feature>
<comment type="caution">
    <text evidence="3">The sequence shown here is derived from an EMBL/GenBank/DDBJ whole genome shotgun (WGS) entry which is preliminary data.</text>
</comment>
<feature type="region of interest" description="Disordered" evidence="2">
    <location>
        <begin position="690"/>
        <end position="717"/>
    </location>
</feature>
<feature type="region of interest" description="Disordered" evidence="2">
    <location>
        <begin position="2547"/>
        <end position="2578"/>
    </location>
</feature>
<feature type="region of interest" description="Disordered" evidence="2">
    <location>
        <begin position="1584"/>
        <end position="1626"/>
    </location>
</feature>
<feature type="coiled-coil region" evidence="1">
    <location>
        <begin position="372"/>
        <end position="399"/>
    </location>
</feature>
<feature type="compositionally biased region" description="Gly residues" evidence="2">
    <location>
        <begin position="3030"/>
        <end position="3041"/>
    </location>
</feature>
<evidence type="ECO:0000256" key="1">
    <source>
        <dbReference type="SAM" id="Coils"/>
    </source>
</evidence>
<feature type="region of interest" description="Disordered" evidence="2">
    <location>
        <begin position="3089"/>
        <end position="3169"/>
    </location>
</feature>
<feature type="compositionally biased region" description="Low complexity" evidence="2">
    <location>
        <begin position="3318"/>
        <end position="3331"/>
    </location>
</feature>
<keyword evidence="1" id="KW-0175">Coiled coil</keyword>
<feature type="compositionally biased region" description="Low complexity" evidence="2">
    <location>
        <begin position="1490"/>
        <end position="1502"/>
    </location>
</feature>
<feature type="region of interest" description="Disordered" evidence="2">
    <location>
        <begin position="1359"/>
        <end position="1383"/>
    </location>
</feature>
<feature type="region of interest" description="Disordered" evidence="2">
    <location>
        <begin position="3303"/>
        <end position="3341"/>
    </location>
</feature>
<feature type="region of interest" description="Disordered" evidence="2">
    <location>
        <begin position="134"/>
        <end position="187"/>
    </location>
</feature>
<feature type="compositionally biased region" description="Basic and acidic residues" evidence="2">
    <location>
        <begin position="3152"/>
        <end position="3165"/>
    </location>
</feature>
<feature type="compositionally biased region" description="Polar residues" evidence="2">
    <location>
        <begin position="2229"/>
        <end position="2252"/>
    </location>
</feature>
<feature type="region of interest" description="Disordered" evidence="2">
    <location>
        <begin position="1639"/>
        <end position="1693"/>
    </location>
</feature>
<dbReference type="EMBL" id="JAEHOD010000022">
    <property type="protein sequence ID" value="KAG2447362.1"/>
    <property type="molecule type" value="Genomic_DNA"/>
</dbReference>
<feature type="region of interest" description="Disordered" evidence="2">
    <location>
        <begin position="2059"/>
        <end position="2108"/>
    </location>
</feature>
<feature type="region of interest" description="Disordered" evidence="2">
    <location>
        <begin position="256"/>
        <end position="281"/>
    </location>
</feature>
<feature type="compositionally biased region" description="Gly residues" evidence="2">
    <location>
        <begin position="1006"/>
        <end position="1021"/>
    </location>
</feature>
<feature type="region of interest" description="Disordered" evidence="2">
    <location>
        <begin position="3403"/>
        <end position="3438"/>
    </location>
</feature>
<feature type="region of interest" description="Disordered" evidence="2">
    <location>
        <begin position="464"/>
        <end position="518"/>
    </location>
</feature>
<feature type="compositionally biased region" description="Gly residues" evidence="2">
    <location>
        <begin position="2075"/>
        <end position="2086"/>
    </location>
</feature>
<reference evidence="3" key="1">
    <citation type="journal article" date="2020" name="bioRxiv">
        <title>Comparative genomics of Chlamydomonas.</title>
        <authorList>
            <person name="Craig R.J."/>
            <person name="Hasan A.R."/>
            <person name="Ness R.W."/>
            <person name="Keightley P.D."/>
        </authorList>
    </citation>
    <scope>NUCLEOTIDE SEQUENCE</scope>
    <source>
        <strain evidence="3">CCAP 11/173</strain>
    </source>
</reference>
<feature type="compositionally biased region" description="Low complexity" evidence="2">
    <location>
        <begin position="1233"/>
        <end position="1244"/>
    </location>
</feature>
<feature type="region of interest" description="Disordered" evidence="2">
    <location>
        <begin position="1006"/>
        <end position="1025"/>
    </location>
</feature>
<feature type="compositionally biased region" description="Gly residues" evidence="2">
    <location>
        <begin position="559"/>
        <end position="569"/>
    </location>
</feature>
<feature type="region of interest" description="Disordered" evidence="2">
    <location>
        <begin position="3199"/>
        <end position="3287"/>
    </location>
</feature>
<evidence type="ECO:0000313" key="3">
    <source>
        <dbReference type="EMBL" id="KAG2447362.1"/>
    </source>
</evidence>
<feature type="compositionally biased region" description="Low complexity" evidence="2">
    <location>
        <begin position="1596"/>
        <end position="1608"/>
    </location>
</feature>
<gene>
    <name evidence="3" type="ORF">HYH02_007690</name>
</gene>
<feature type="compositionally biased region" description="Low complexity" evidence="2">
    <location>
        <begin position="2547"/>
        <end position="2569"/>
    </location>
</feature>
<feature type="compositionally biased region" description="Low complexity" evidence="2">
    <location>
        <begin position="3200"/>
        <end position="3216"/>
    </location>
</feature>
<feature type="compositionally biased region" description="Gly residues" evidence="2">
    <location>
        <begin position="1874"/>
        <end position="1893"/>
    </location>
</feature>
<sequence length="3520" mass="349968">MGPVGAANEAGGVSSETRVDCRLVVLCYDPAGGASGAGARRRSSAYCPGGVDTDKRSVAAAALALESGSCGSSSAVDCLALPWLDDAVLEVLAGVAADQLRQRRACGQQLSRHHQQHTNALGLEPGTLCLETRGSCSGANSPRKAPPDASPSQPKPQQDAALSGSAPHNTAAGSASSSRQRPQHQQVLQVRLHRGVMVPQLPRLAFVACCPRSTTASPAADASWKAAAAGSRRLNTPAAPESPPEPNAAVAAVEAAPAGEGAAAGSWTEQSQVRSGAGGEVDEDGAAAAAAAQLGRRAWEDRLRLTGAWLGLLLAGFIKGPAAPRKLHSAVTCDGVLLASSRAAAEVGSPASAASGAPGGSVGAASPRVGRAELLQQQRQQADAQAQQLEDELRQDVAAAVKEADWAALLAGRQPVSSTLGLQLPASRPDITTNSTFNTNTTSNSNSSNAIVRQLMSSPQHNLDFGGRASPPHPRQLMQWRRSNGVGSGGATPPSAGTVTAHSSAAPSSQQQAAHGGAGSAADYLLSFPASESDSSRVYGSPRQRTCHLAGPGSATTGGLRGRQGGGGSLTASALRSAAAVSCGGASGGGRPTSSSRPGVGGSGGVPLLKRLQSAVLSRRTAQAGERDANLAAALGSSGGGGKPHHLPPSPPAVSLGHSRLKPTRRSASATYGAAPYGGMSPMAPLHHRVQAAASSAARHTSGSATSRPSQGLEAMMTGSNGSGAAAALPMPHTAATVPFAGAWWMPNLRSLRLRSSWVNPMAGGSTGGATAISTPTAALARLDGAPPAPTGTAAARAFATRRSAAPTITEGEGEEQDNAAADAALLKTTNTINEELLFCNGTGVYSPSPGPGQSQAPGDAHRVASGGGVSDGADEDVGGPRSPPASLLDRLAAMPRNSAPAGRAPVIPATPQHHQQQHGQHPNGQPDEQQQDDEPHVKPARCESGEEGSAGTHNSSTLFSSVLHQLFSRLPGGKGGVDGGRRPSSRAGLPHSNASVILTSSHAPGFGGSVGGGGGGGGASGAPRHLRSKASLLVPTTSPQVLAGHQEDLQPQLQMHPSRLERRLSLRRGSGPNIRLSAALRSTSGGGRASGSGAPPERAAAAAAERTSLHQPPPPLPQRDSSSMRLMMRWRNSARRSSGALQVPPPAETADGQQRASQCDGPLLAPQELLLLPAATDAAAAAAGDDTGSPGEAASTASVPAALQRGKSFLFAARASMRRMKKKPQAQPQPPQQRKTPQTRPTPSAASVAMLLGPPPPPCKLLPVSKADVVAAEAAVAAAIRQRLEQQRQQERSTAGVGASQQQHQLSTPGATVEEALISPFDTAGAIRASHQRGLGLPMHDVPPERCAAAAAAVCGEVEQGRSRDDDSDAPPPAGSILGGSDTAQVAAGTRPTALMQSAAVAACRAGTPGGAGAPPLARQVDTRCSNTGKGGDGVVVEALWNWWSYDEPAEGGDAPGAAEDDGACWLNPDSLMLSAVAPAALATAASASSRSAGTSAAAGDGDAREEVVARAGAKGSDKRASLPLHLLNSTTSNMGEEALRTFLRGFSAEMGMTATTTTALAVAAAGAAASATAAAAGAADAPGEVGAENGASGGVSDSGRGLSGSSRQPLRMGSGPGALPPPLPALAAARWSALSSAPDTGSLFRTQTPTSPKGEEEDSPGGMTIRGAGSGAGSDRGPGRTSYAGQEPRAADGVGAAAAPAAAAPAAANANAADRYGRLLVQSSAWQLSHFDMHDALLLAKLGSNNQRHAQLGPVLSSRRLRVMTSSGLAAGAAGAAMSPDAAAAAAGTADSGGAAGPRGLLGSQGTLLLPQGDSGVMAAVGLTGESGLSQQGEARTRPLMGACRQAHDRVRRAPQRRASAVQALVRVIKGVGGGGGGEPGSGRGMGGNLSGDGLQQLQQHSTGDIRTGVNTPKRRASRFFQSSHVLPSDHKLASAADVAAAAAVTQRAPPGSQGDQQTATHAASAALPQAHAAPERRASRLSATGYYEVAKGASATAARHSQQHSQLSSVGPLPLVITEARPAAATAGAHPRHLNFQPEGTEELQGDSGLLLLLPPQGDGGARTTQLRGGRASLGGGGGGEPRGGSHRASASGFGAAPPRSSSPNVLASASVAATATTAAATAGARPATRALGRRLAVADGATQQQKAAADHPRGLPKRGPSGLYAIVKAAAATVFGGGAVASAPVPSSALSAATFFDDEGAEAADRLTLPSAAVEMECPPPPHPQSASLHRGSANTSMGASSPTTVSPSGDGALRAAGDADIVVTEPLLATQQLGLDEQLGMGAVGPLSPSVTAADGGGAVQGSAPSSPRCMGPVQRHAAAAAAAAAQCSPPNSRTPANGADGLLMISPHGQPRGSGRPLPPALPADAVGNVDALLPSNALTPSSAAALPAASGAPSATAAAAAGCQGDQRVGVMASGLHVEVEGPALLQQQAAARQQQPRDACANSCGSATAGSATGSGTGGATATASVMPGTTAAHMLTSSRGPPPTPHGVVARSSAVGHRSSVTVYGGLFVNSIGTNDGGGNIGWKATFDTLRGRVVPSSTSTSTFSTPLTTAPHTPVTATTDSGRLPASKSKRRRLLPGAFSLPLPWKRLSSKGRSCRQDDSRIAAVATVPPAAAAGDSSGAGASLTPRPLITAAPTPLPHVAGAATTAVAISPSDCTAAAGAPVDVDVDDAVLLLLAAGSSEDGASGGERLLLKAGASLGGPCAAAASTTTTTSRSLLAMSRLAAERSSSAPAVATHTGTGGIPAVDTASVAAGMAAPAPAAVTAGFTGGATSSVLAAASLSTSEDRALQSAPLPPAHYVDISTTTSITIRSSSSAASTAAAATSELLPPQLLSGSSGALSARGYRYHGVAVGGQGSASGSGGGGGTGASYTLGGGNAPPPLAGGASGWAAAARTPSRLGLTAPLSAGAAPAWGSSTGGGGVVLSRRLSYRALHSQHSLPSAVLLEHSASCGLETVPDSSAECNAQPCSGAHAHAGAASAALAPVAAVAPPDVDRDRLLMGLSSVHEVEGDSTPGTAVGISEGGGSGNPKGGGRMRKLLRKLRHSFTSSISTGGTSTRPPRLSSLSSLATRLQTLVRPASALTRKSQAPGAEAAAVWASSPEGGSRSSRHAGSISAHDEDEEEKDEDVDEEAEEEEEEEEDAEAGRRRSGAAEEVSHASGLLDAHYGARLPSGRGRSSTASWLHLLRRQLSRSGSSWRSSSPRGDGSPTHRHHHHHQPSSGSSLSAAAASGAATTRLTASAGRTAAAGTPAAVLRHSHTSPNLAELPEASGSSAFGPTQSTAILSAAGSVSSLTAPAAPWTPVSQQHDTPMATPAATAPTTPAERRRHSVSFGGSRILAPLAVRAAAQPQLVKRPSSGRLSRWWRLSSSSLLRKASASGSAAAAAVQQHTFSASPARSSAADSAGATMDAAAASLQQQQQIGTRRRPNRVASLPLVGRNAAAVPAEPKQAFEQQHLPSVQSARLLPALSSVGGRGQRSSGSQRPRRRLSQDEQQDLLARIAPLAASVLSGA</sequence>
<feature type="region of interest" description="Disordered" evidence="2">
    <location>
        <begin position="532"/>
        <end position="607"/>
    </location>
</feature>
<feature type="compositionally biased region" description="Acidic residues" evidence="2">
    <location>
        <begin position="3127"/>
        <end position="3151"/>
    </location>
</feature>
<accession>A0A835WH83</accession>
<feature type="compositionally biased region" description="Polar residues" evidence="2">
    <location>
        <begin position="1300"/>
        <end position="1310"/>
    </location>
</feature>
<feature type="region of interest" description="Disordered" evidence="2">
    <location>
        <begin position="1288"/>
        <end position="1310"/>
    </location>
</feature>
<name>A0A835WH83_9CHLO</name>
<feature type="region of interest" description="Disordered" evidence="2">
    <location>
        <begin position="633"/>
        <end position="674"/>
    </location>
</feature>
<feature type="region of interest" description="Disordered" evidence="2">
    <location>
        <begin position="971"/>
        <end position="992"/>
    </location>
</feature>
<feature type="region of interest" description="Disordered" evidence="2">
    <location>
        <begin position="3016"/>
        <end position="3043"/>
    </location>
</feature>
<feature type="region of interest" description="Disordered" evidence="2">
    <location>
        <begin position="1218"/>
        <end position="1250"/>
    </location>
</feature>
<feature type="compositionally biased region" description="Low complexity" evidence="2">
    <location>
        <begin position="570"/>
        <end position="584"/>
    </location>
</feature>
<feature type="compositionally biased region" description="Low complexity" evidence="2">
    <location>
        <begin position="3227"/>
        <end position="3261"/>
    </location>
</feature>
<feature type="compositionally biased region" description="Low complexity" evidence="2">
    <location>
        <begin position="501"/>
        <end position="515"/>
    </location>
</feature>
<protein>
    <submittedName>
        <fullName evidence="3">Uncharacterized protein</fullName>
    </submittedName>
</protein>
<keyword evidence="4" id="KW-1185">Reference proteome</keyword>
<feature type="compositionally biased region" description="Low complexity" evidence="2">
    <location>
        <begin position="912"/>
        <end position="929"/>
    </location>
</feature>
<proteinExistence type="predicted"/>
<feature type="compositionally biased region" description="Polar residues" evidence="2">
    <location>
        <begin position="698"/>
        <end position="710"/>
    </location>
</feature>
<feature type="compositionally biased region" description="Polar residues" evidence="2">
    <location>
        <begin position="166"/>
        <end position="187"/>
    </location>
</feature>
<feature type="region of interest" description="Disordered" evidence="2">
    <location>
        <begin position="3473"/>
        <end position="3502"/>
    </location>
</feature>
<feature type="region of interest" description="Disordered" evidence="2">
    <location>
        <begin position="1874"/>
        <end position="1898"/>
    </location>
</feature>
<feature type="region of interest" description="Disordered" evidence="2">
    <location>
        <begin position="1490"/>
        <end position="1517"/>
    </location>
</feature>
<feature type="region of interest" description="Disordered" evidence="2">
    <location>
        <begin position="2223"/>
        <end position="2257"/>
    </location>
</feature>
<organism evidence="3 4">
    <name type="scientific">Chlamydomonas schloesseri</name>
    <dbReference type="NCBI Taxonomy" id="2026947"/>
    <lineage>
        <taxon>Eukaryota</taxon>
        <taxon>Viridiplantae</taxon>
        <taxon>Chlorophyta</taxon>
        <taxon>core chlorophytes</taxon>
        <taxon>Chlorophyceae</taxon>
        <taxon>CS clade</taxon>
        <taxon>Chlamydomonadales</taxon>
        <taxon>Chlamydomonadaceae</taxon>
        <taxon>Chlamydomonas</taxon>
    </lineage>
</organism>
<feature type="region of interest" description="Disordered" evidence="2">
    <location>
        <begin position="844"/>
        <end position="956"/>
    </location>
</feature>
<feature type="compositionally biased region" description="Low complexity" evidence="2">
    <location>
        <begin position="3403"/>
        <end position="3429"/>
    </location>
</feature>
<feature type="compositionally biased region" description="Low complexity" evidence="2">
    <location>
        <begin position="1092"/>
        <end position="1107"/>
    </location>
</feature>
<evidence type="ECO:0000256" key="2">
    <source>
        <dbReference type="SAM" id="MobiDB-lite"/>
    </source>
</evidence>
<feature type="region of interest" description="Disordered" evidence="2">
    <location>
        <begin position="1080"/>
        <end position="1160"/>
    </location>
</feature>
<feature type="region of interest" description="Disordered" evidence="2">
    <location>
        <begin position="1947"/>
        <end position="1982"/>
    </location>
</feature>
<feature type="compositionally biased region" description="Low complexity" evidence="2">
    <location>
        <begin position="256"/>
        <end position="266"/>
    </location>
</feature>
<dbReference type="Proteomes" id="UP000613740">
    <property type="component" value="Unassembled WGS sequence"/>
</dbReference>
<feature type="region of interest" description="Disordered" evidence="2">
    <location>
        <begin position="1182"/>
        <end position="1201"/>
    </location>
</feature>
<evidence type="ECO:0000313" key="4">
    <source>
        <dbReference type="Proteomes" id="UP000613740"/>
    </source>
</evidence>